<name>A0AC61NDW1_9CAUD</name>
<protein>
    <submittedName>
        <fullName evidence="1">Uncharacterized protein</fullName>
    </submittedName>
</protein>
<reference evidence="1" key="1">
    <citation type="submission" date="2021-05" db="EMBL/GenBank/DDBJ databases">
        <authorList>
            <person name="Alejandro-Iglesias T.M."/>
            <person name="Baez-Cruz V.A."/>
            <person name="Bragalone-Rodriguez T."/>
            <person name="Braun-Zayas A."/>
            <person name="Carattini-Rivera A.Z."/>
            <person name="Castello-Casta F.M."/>
            <person name="Delgado-Torres D.N."/>
            <person name="Lopez-Castro L."/>
            <person name="Rivera-Torres A.P."/>
            <person name="Rodriguez-Diaz E.A."/>
            <person name="Tejas-Delatorre P.J."/>
            <person name="Torres-Carro S.E."/>
            <person name="Tristani-Rodriguez M."/>
            <person name="Vazquez E."/>
            <person name="Tolsma S."/>
            <person name="Caruso S.M."/>
            <person name="Garlena R.A."/>
            <person name="Russell D.A."/>
            <person name="Pope W.H."/>
            <person name="Jacobs-Se D."/>
            <person name="Hatfull G.F."/>
        </authorList>
    </citation>
    <scope>NUCLEOTIDE SEQUENCE</scope>
</reference>
<proteinExistence type="predicted"/>
<sequence length="83" mass="9094">MEVLAGLPWADLSASALLALVVLFILLGRLVPKSHLDQAYSDRDHWRTVAEEATEQNRLLLDAARPAVRIAESVQQQMAAGSE</sequence>
<dbReference type="Proteomes" id="UP000826558">
    <property type="component" value="Segment"/>
</dbReference>
<accession>A0AC61NDW1</accession>
<gene>
    <name evidence="1" type="primary">23</name>
    <name evidence="1" type="ORF">SEA_AGUEYBANA_23</name>
</gene>
<evidence type="ECO:0000313" key="2">
    <source>
        <dbReference type="Proteomes" id="UP000826558"/>
    </source>
</evidence>
<organism evidence="1 2">
    <name type="scientific">Gordonia phage Agueybana</name>
    <dbReference type="NCBI Taxonomy" id="2859634"/>
    <lineage>
        <taxon>Viruses</taxon>
        <taxon>Duplodnaviria</taxon>
        <taxon>Heunggongvirae</taxon>
        <taxon>Uroviricota</taxon>
        <taxon>Caudoviricetes</taxon>
        <taxon>Nymbaxtervirinae</taxon>
        <taxon>Nymphadoravirus</taxon>
        <taxon>Nymphadoravirus agueybana</taxon>
    </lineage>
</organism>
<dbReference type="EMBL" id="MZ274304">
    <property type="protein sequence ID" value="QYC54581.1"/>
    <property type="molecule type" value="Genomic_DNA"/>
</dbReference>
<evidence type="ECO:0000313" key="1">
    <source>
        <dbReference type="EMBL" id="QYC54581.1"/>
    </source>
</evidence>
<keyword evidence="2" id="KW-1185">Reference proteome</keyword>